<comment type="caution">
    <text evidence="6">The sequence shown here is derived from an EMBL/GenBank/DDBJ whole genome shotgun (WGS) entry which is preliminary data.</text>
</comment>
<proteinExistence type="inferred from homology"/>
<evidence type="ECO:0000313" key="7">
    <source>
        <dbReference type="Proteomes" id="UP000443153"/>
    </source>
</evidence>
<dbReference type="PROSITE" id="PS00523">
    <property type="entry name" value="SULFATASE_1"/>
    <property type="match status" value="1"/>
</dbReference>
<dbReference type="RefSeq" id="WP_154369879.1">
    <property type="nucleotide sequence ID" value="NZ_WKJH01000030.1"/>
</dbReference>
<keyword evidence="4" id="KW-0106">Calcium</keyword>
<dbReference type="InterPro" id="IPR017850">
    <property type="entry name" value="Alkaline_phosphatase_core_sf"/>
</dbReference>
<dbReference type="InterPro" id="IPR050738">
    <property type="entry name" value="Sulfatase"/>
</dbReference>
<keyword evidence="7" id="KW-1185">Reference proteome</keyword>
<protein>
    <submittedName>
        <fullName evidence="6">Sulfatase-like hydrolase/transferase</fullName>
    </submittedName>
</protein>
<dbReference type="Pfam" id="PF00884">
    <property type="entry name" value="Sulfatase"/>
    <property type="match status" value="1"/>
</dbReference>
<sequence length="593" mass="67347">MKIQSLKIFLLTIICYSCQDGPKENPIVKTQHPNIILIMADDQGWGDLSHNGNTNLSTPNIDALGNNGVSFEHFYVQPVCSPTRAELLTGRYAARTGVYSTSAGGERFNLGETTIAEIFKQAGYKTAAYGKWHNGMQPPYHPNARGFDDYYGFASGHWGNYFNPILEHNGKIVKGKGFLADDLTDHGLDFIDKNKKEPFFLYLPYNTPHSPMQVPNAFWDRFKNKKLGMTYHGSEKEPENFTKAALAMVENIDWNVGRINDKLKELDLEENTIVIYLSDNGPNGWRWNGRMRGKKGSTDEGGVRTPFFIKWKNHIPMGISINHIAGAIDILPTLASLANIKVKTEHPIDGVDLKPLLFDDSVKWKPRVLVNHWQGKTSIRTQEFRLDYENRLYNMVNDLGQEHDLSAKLPKLRDSFTNIKHYWQSESVENTVEKGERPITLGHPDFVYTQIPARDGIPHGTIERSNKWPNCSFFTNWTSIEDEITWDVEVLADGNFEVELYYTCPEESLGSILELSFGKSKLTSKISKAHNPPLKGMEHDRDPRMESYVKDFVPMKLGTINLKKGRATLKLKAPEIKGLQAPDVRLLLFKRIS</sequence>
<evidence type="ECO:0000313" key="6">
    <source>
        <dbReference type="EMBL" id="MRX66252.1"/>
    </source>
</evidence>
<keyword evidence="2" id="KW-0479">Metal-binding</keyword>
<evidence type="ECO:0000256" key="3">
    <source>
        <dbReference type="ARBA" id="ARBA00022801"/>
    </source>
</evidence>
<dbReference type="AlphaFoldDB" id="A0A6I2MTD8"/>
<keyword evidence="3 6" id="KW-0378">Hydrolase</keyword>
<dbReference type="InterPro" id="IPR000917">
    <property type="entry name" value="Sulfatase_N"/>
</dbReference>
<dbReference type="Proteomes" id="UP000443153">
    <property type="component" value="Unassembled WGS sequence"/>
</dbReference>
<keyword evidence="6" id="KW-0808">Transferase</keyword>
<dbReference type="EMBL" id="WKJH01000030">
    <property type="protein sequence ID" value="MRX66252.1"/>
    <property type="molecule type" value="Genomic_DNA"/>
</dbReference>
<feature type="domain" description="Sulfatase N-terminal" evidence="5">
    <location>
        <begin position="33"/>
        <end position="340"/>
    </location>
</feature>
<dbReference type="CDD" id="cd16146">
    <property type="entry name" value="ARS_like"/>
    <property type="match status" value="1"/>
</dbReference>
<dbReference type="GO" id="GO:0016740">
    <property type="term" value="F:transferase activity"/>
    <property type="evidence" value="ECO:0007669"/>
    <property type="project" value="UniProtKB-KW"/>
</dbReference>
<evidence type="ECO:0000256" key="4">
    <source>
        <dbReference type="ARBA" id="ARBA00022837"/>
    </source>
</evidence>
<dbReference type="PANTHER" id="PTHR42693:SF53">
    <property type="entry name" value="ENDO-4-O-SULFATASE"/>
    <property type="match status" value="1"/>
</dbReference>
<accession>A0A6I2MTD8</accession>
<dbReference type="Gene3D" id="3.40.720.10">
    <property type="entry name" value="Alkaline Phosphatase, subunit A"/>
    <property type="match status" value="1"/>
</dbReference>
<gene>
    <name evidence="6" type="ORF">GJ691_19020</name>
</gene>
<dbReference type="PANTHER" id="PTHR42693">
    <property type="entry name" value="ARYLSULFATASE FAMILY MEMBER"/>
    <property type="match status" value="1"/>
</dbReference>
<dbReference type="InterPro" id="IPR024607">
    <property type="entry name" value="Sulfatase_CS"/>
</dbReference>
<dbReference type="GO" id="GO:0004065">
    <property type="term" value="F:arylsulfatase activity"/>
    <property type="evidence" value="ECO:0007669"/>
    <property type="project" value="TreeGrafter"/>
</dbReference>
<evidence type="ECO:0000259" key="5">
    <source>
        <dbReference type="Pfam" id="PF00884"/>
    </source>
</evidence>
<reference evidence="6 7" key="1">
    <citation type="submission" date="2019-11" db="EMBL/GenBank/DDBJ databases">
        <title>Maribacter lutea sp. nov., a marine bacterium isolated from intertidal sand.</title>
        <authorList>
            <person name="Liu A."/>
        </authorList>
    </citation>
    <scope>NUCLEOTIDE SEQUENCE [LARGE SCALE GENOMIC DNA]</scope>
    <source>
        <strain evidence="6 7">RZ05</strain>
    </source>
</reference>
<dbReference type="OrthoDB" id="756520at2"/>
<evidence type="ECO:0000256" key="2">
    <source>
        <dbReference type="ARBA" id="ARBA00022723"/>
    </source>
</evidence>
<dbReference type="SUPFAM" id="SSF53649">
    <property type="entry name" value="Alkaline phosphatase-like"/>
    <property type="match status" value="1"/>
</dbReference>
<organism evidence="6 7">
    <name type="scientific">Maribacter luteus</name>
    <dbReference type="NCBI Taxonomy" id="2594478"/>
    <lineage>
        <taxon>Bacteria</taxon>
        <taxon>Pseudomonadati</taxon>
        <taxon>Bacteroidota</taxon>
        <taxon>Flavobacteriia</taxon>
        <taxon>Flavobacteriales</taxon>
        <taxon>Flavobacteriaceae</taxon>
        <taxon>Maribacter</taxon>
    </lineage>
</organism>
<name>A0A6I2MTD8_9FLAO</name>
<evidence type="ECO:0000256" key="1">
    <source>
        <dbReference type="ARBA" id="ARBA00008779"/>
    </source>
</evidence>
<dbReference type="GO" id="GO:0046872">
    <property type="term" value="F:metal ion binding"/>
    <property type="evidence" value="ECO:0007669"/>
    <property type="project" value="UniProtKB-KW"/>
</dbReference>
<comment type="similarity">
    <text evidence="1">Belongs to the sulfatase family.</text>
</comment>